<evidence type="ECO:0000313" key="10">
    <source>
        <dbReference type="Proteomes" id="UP000178370"/>
    </source>
</evidence>
<name>A0A1F6CL64_9BACT</name>
<keyword evidence="6" id="KW-0067">ATP-binding</keyword>
<proteinExistence type="predicted"/>
<evidence type="ECO:0000313" key="9">
    <source>
        <dbReference type="EMBL" id="OGG49808.1"/>
    </source>
</evidence>
<evidence type="ECO:0000256" key="4">
    <source>
        <dbReference type="ARBA" id="ARBA00022741"/>
    </source>
</evidence>
<gene>
    <name evidence="9" type="ORF">A2763_03570</name>
</gene>
<dbReference type="GO" id="GO:0005524">
    <property type="term" value="F:ATP binding"/>
    <property type="evidence" value="ECO:0007669"/>
    <property type="project" value="UniProtKB-KW"/>
</dbReference>
<accession>A0A1F6CL64</accession>
<feature type="domain" description="7,8-dihydro-6-hydroxymethylpterin-pyrophosphokinase" evidence="8">
    <location>
        <begin position="1"/>
        <end position="74"/>
    </location>
</feature>
<dbReference type="InterPro" id="IPR035907">
    <property type="entry name" value="Hppk_sf"/>
</dbReference>
<dbReference type="Proteomes" id="UP000178370">
    <property type="component" value="Unassembled WGS sequence"/>
</dbReference>
<keyword evidence="5 9" id="KW-0418">Kinase</keyword>
<evidence type="ECO:0000256" key="1">
    <source>
        <dbReference type="ARBA" id="ARBA00005051"/>
    </source>
</evidence>
<keyword evidence="3" id="KW-0808">Transferase</keyword>
<dbReference type="Pfam" id="PF01288">
    <property type="entry name" value="HPPK"/>
    <property type="match status" value="1"/>
</dbReference>
<dbReference type="NCBIfam" id="TIGR01498">
    <property type="entry name" value="folK"/>
    <property type="match status" value="1"/>
</dbReference>
<evidence type="ECO:0000256" key="2">
    <source>
        <dbReference type="ARBA" id="ARBA00013253"/>
    </source>
</evidence>
<dbReference type="UniPathway" id="UPA00077">
    <property type="reaction ID" value="UER00155"/>
</dbReference>
<dbReference type="InterPro" id="IPR000550">
    <property type="entry name" value="Hppk"/>
</dbReference>
<evidence type="ECO:0000256" key="3">
    <source>
        <dbReference type="ARBA" id="ARBA00022679"/>
    </source>
</evidence>
<organism evidence="9 10">
    <name type="scientific">Candidatus Kaiserbacteria bacterium RIFCSPHIGHO2_01_FULL_54_36</name>
    <dbReference type="NCBI Taxonomy" id="1798482"/>
    <lineage>
        <taxon>Bacteria</taxon>
        <taxon>Candidatus Kaiseribacteriota</taxon>
    </lineage>
</organism>
<dbReference type="GO" id="GO:0003848">
    <property type="term" value="F:2-amino-4-hydroxy-6-hydroxymethyldihydropteridine diphosphokinase activity"/>
    <property type="evidence" value="ECO:0007669"/>
    <property type="project" value="UniProtKB-EC"/>
</dbReference>
<dbReference type="GO" id="GO:0016301">
    <property type="term" value="F:kinase activity"/>
    <property type="evidence" value="ECO:0007669"/>
    <property type="project" value="UniProtKB-KW"/>
</dbReference>
<evidence type="ECO:0000256" key="6">
    <source>
        <dbReference type="ARBA" id="ARBA00022840"/>
    </source>
</evidence>
<dbReference type="GO" id="GO:0046654">
    <property type="term" value="P:tetrahydrofolate biosynthetic process"/>
    <property type="evidence" value="ECO:0007669"/>
    <property type="project" value="UniProtKB-UniPathway"/>
</dbReference>
<keyword evidence="7" id="KW-0289">Folate biosynthesis</keyword>
<dbReference type="SUPFAM" id="SSF55083">
    <property type="entry name" value="6-hydroxymethyl-7,8-dihydropterin pyrophosphokinase, HPPK"/>
    <property type="match status" value="1"/>
</dbReference>
<evidence type="ECO:0000256" key="5">
    <source>
        <dbReference type="ARBA" id="ARBA00022777"/>
    </source>
</evidence>
<sequence length="107" mass="12157">MVVQAKTDLNPHALLDYVKGIERAIDEHEHNQPRVIDIDILLFGEDVVESPVLSIPHPRMHERAFVLVPLCEIAHMALHPKLGKVAADLEEELGYYLDRCELADEQL</sequence>
<comment type="pathway">
    <text evidence="1">Cofactor biosynthesis; tetrahydrofolate biosynthesis; 2-amino-4-hydroxy-6-hydroxymethyl-7,8-dihydropteridine diphosphate from 7,8-dihydroneopterin triphosphate: step 4/4.</text>
</comment>
<dbReference type="CDD" id="cd00483">
    <property type="entry name" value="HPPK"/>
    <property type="match status" value="1"/>
</dbReference>
<dbReference type="GO" id="GO:0046656">
    <property type="term" value="P:folic acid biosynthetic process"/>
    <property type="evidence" value="ECO:0007669"/>
    <property type="project" value="UniProtKB-KW"/>
</dbReference>
<protein>
    <recommendedName>
        <fullName evidence="2">2-amino-4-hydroxy-6-hydroxymethyldihydropteridine diphosphokinase</fullName>
        <ecNumber evidence="2">2.7.6.3</ecNumber>
    </recommendedName>
</protein>
<comment type="caution">
    <text evidence="9">The sequence shown here is derived from an EMBL/GenBank/DDBJ whole genome shotgun (WGS) entry which is preliminary data.</text>
</comment>
<evidence type="ECO:0000256" key="7">
    <source>
        <dbReference type="ARBA" id="ARBA00022909"/>
    </source>
</evidence>
<dbReference type="EMBL" id="MFKV01000027">
    <property type="protein sequence ID" value="OGG49808.1"/>
    <property type="molecule type" value="Genomic_DNA"/>
</dbReference>
<reference evidence="9 10" key="1">
    <citation type="journal article" date="2016" name="Nat. Commun.">
        <title>Thousands of microbial genomes shed light on interconnected biogeochemical processes in an aquifer system.</title>
        <authorList>
            <person name="Anantharaman K."/>
            <person name="Brown C.T."/>
            <person name="Hug L.A."/>
            <person name="Sharon I."/>
            <person name="Castelle C.J."/>
            <person name="Probst A.J."/>
            <person name="Thomas B.C."/>
            <person name="Singh A."/>
            <person name="Wilkins M.J."/>
            <person name="Karaoz U."/>
            <person name="Brodie E.L."/>
            <person name="Williams K.H."/>
            <person name="Hubbard S.S."/>
            <person name="Banfield J.F."/>
        </authorList>
    </citation>
    <scope>NUCLEOTIDE SEQUENCE [LARGE SCALE GENOMIC DNA]</scope>
</reference>
<evidence type="ECO:0000259" key="8">
    <source>
        <dbReference type="Pfam" id="PF01288"/>
    </source>
</evidence>
<dbReference type="Gene3D" id="3.30.70.560">
    <property type="entry name" value="7,8-Dihydro-6-hydroxymethylpterin-pyrophosphokinase HPPK"/>
    <property type="match status" value="1"/>
</dbReference>
<dbReference type="PANTHER" id="PTHR43071">
    <property type="entry name" value="2-AMINO-4-HYDROXY-6-HYDROXYMETHYLDIHYDROPTERIDINE PYROPHOSPHOKINASE"/>
    <property type="match status" value="1"/>
</dbReference>
<keyword evidence="4" id="KW-0547">Nucleotide-binding</keyword>
<dbReference type="EC" id="2.7.6.3" evidence="2"/>
<dbReference type="AlphaFoldDB" id="A0A1F6CL64"/>
<dbReference type="STRING" id="1798482.A2763_03570"/>
<dbReference type="PANTHER" id="PTHR43071:SF1">
    <property type="entry name" value="2-AMINO-4-HYDROXY-6-HYDROXYMETHYLDIHYDROPTERIDINE PYROPHOSPHOKINASE"/>
    <property type="match status" value="1"/>
</dbReference>